<evidence type="ECO:0000259" key="1">
    <source>
        <dbReference type="Pfam" id="PF12770"/>
    </source>
</evidence>
<feature type="domain" description="CHAT" evidence="1">
    <location>
        <begin position="704"/>
        <end position="1031"/>
    </location>
</feature>
<organism evidence="2 3">
    <name type="scientific">Dactylonectria estremocensis</name>
    <dbReference type="NCBI Taxonomy" id="1079267"/>
    <lineage>
        <taxon>Eukaryota</taxon>
        <taxon>Fungi</taxon>
        <taxon>Dikarya</taxon>
        <taxon>Ascomycota</taxon>
        <taxon>Pezizomycotina</taxon>
        <taxon>Sordariomycetes</taxon>
        <taxon>Hypocreomycetidae</taxon>
        <taxon>Hypocreales</taxon>
        <taxon>Nectriaceae</taxon>
        <taxon>Dactylonectria</taxon>
    </lineage>
</organism>
<dbReference type="AlphaFoldDB" id="A0A9P9E4N7"/>
<reference evidence="2" key="1">
    <citation type="journal article" date="2021" name="Nat. Commun.">
        <title>Genetic determinants of endophytism in the Arabidopsis root mycobiome.</title>
        <authorList>
            <person name="Mesny F."/>
            <person name="Miyauchi S."/>
            <person name="Thiergart T."/>
            <person name="Pickel B."/>
            <person name="Atanasova L."/>
            <person name="Karlsson M."/>
            <person name="Huettel B."/>
            <person name="Barry K.W."/>
            <person name="Haridas S."/>
            <person name="Chen C."/>
            <person name="Bauer D."/>
            <person name="Andreopoulos W."/>
            <person name="Pangilinan J."/>
            <person name="LaButti K."/>
            <person name="Riley R."/>
            <person name="Lipzen A."/>
            <person name="Clum A."/>
            <person name="Drula E."/>
            <person name="Henrissat B."/>
            <person name="Kohler A."/>
            <person name="Grigoriev I.V."/>
            <person name="Martin F.M."/>
            <person name="Hacquard S."/>
        </authorList>
    </citation>
    <scope>NUCLEOTIDE SEQUENCE</scope>
    <source>
        <strain evidence="2">MPI-CAGE-AT-0021</strain>
    </source>
</reference>
<dbReference type="PANTHER" id="PTHR19959:SF119">
    <property type="entry name" value="FUNGAL LIPASE-LIKE DOMAIN-CONTAINING PROTEIN"/>
    <property type="match status" value="1"/>
</dbReference>
<dbReference type="EMBL" id="JAGMUU010000020">
    <property type="protein sequence ID" value="KAH7129911.1"/>
    <property type="molecule type" value="Genomic_DNA"/>
</dbReference>
<dbReference type="Pfam" id="PF13374">
    <property type="entry name" value="TPR_10"/>
    <property type="match status" value="1"/>
</dbReference>
<dbReference type="OrthoDB" id="9991317at2759"/>
<evidence type="ECO:0000313" key="2">
    <source>
        <dbReference type="EMBL" id="KAH7129911.1"/>
    </source>
</evidence>
<keyword evidence="3" id="KW-1185">Reference proteome</keyword>
<name>A0A9P9E4N7_9HYPO</name>
<dbReference type="Gene3D" id="1.25.40.10">
    <property type="entry name" value="Tetratricopeptide repeat domain"/>
    <property type="match status" value="2"/>
</dbReference>
<gene>
    <name evidence="2" type="ORF">B0J13DRAFT_598280</name>
</gene>
<proteinExistence type="predicted"/>
<dbReference type="InterPro" id="IPR024983">
    <property type="entry name" value="CHAT_dom"/>
</dbReference>
<comment type="caution">
    <text evidence="2">The sequence shown here is derived from an EMBL/GenBank/DDBJ whole genome shotgun (WGS) entry which is preliminary data.</text>
</comment>
<dbReference type="Pfam" id="PF12770">
    <property type="entry name" value="CHAT"/>
    <property type="match status" value="1"/>
</dbReference>
<sequence length="1032" mass="114897">MSNPEDIQAERAALDAMPSGDPSRASQLSKLGFYVYARYKRTGSMSDIDEAIRLLKEAVQLTPKNDPNRAQRLVNLCVYWYRKYPMSETQDVHDLEDAIGATRDAVAAVSDTFPNRWVLLNQLGTQLGLLYLRTRELGVIEENIKIQREAINVIPESNPNRIMYYFNLASPLSARFEATGAIADLDEALNICRVVVEQTDDGNPKRLDRERSTQLGNYASMLGDRYLRTGAMADLQEAITIQQTVCDRVQDDDEYIDRATCLGNLGIHLSRRYRRIGTVTDLINAIKVGRQACNMTPDGHAFRARYLSNLAILLKHEYFRRDDLKDLEEAVRVQREAVKAARKGHPDVVASLHNLGGLLITQHKSTGQMADLEEGLQIGRQVVGLTPENHSNRGTFLSTLAVQLGTKYSRTALIADIDEAIRFGEEALNATAESHPERANRLANQGQRYGDRFWKTKTTSDLNSAISYYRSALYGPGVFDITRIRAGREVLQYFAAIPDWTRAFDAAKTAMDLVPKLISQTINNADKQDVLAQVYGLSSDAGAVALSAGKGALAALNFLEQGRGMVASSIEEIRSESLDLETKHPKLAECFHQLRSELGSSLGPEIPPAARISLASEVAAEAKDLDELVNEIRKEPGFEDFMGVPSESKIKGAALYGPIVVVNISSFRSDAILIDTNQVWSVNLAQLKIQDVKVKIEKGTGSPEVLEWLWEVIAEPVLDALGISQSSSDERLPRIWWIPIGLLSVFPLHAAGRHYKGSSESVIDRAMSSYSSSIKAIIRSRGRPSLETIPPSPERAVLVSMEHTPRHSRLPFAIKETAALRQLLKSKGFDPIQPKPCKEDVVSQLSQSKIFHFAGHGSTNGRDPSQSCLLLEDWEKNPLTVSTLLDVNIQQYSPFLAYLSACGTGQITYEKFLDESIHLVSAFQLAGFRHVVGTLWEVGDEISVDMAKIAYEEIRRGEMADESVCRGLHKATRQLRDRWIQERAEIRGRKRKIREVTLLNDSGVEAPRDAVYVEEDESADLPQWVPYVHYGV</sequence>
<protein>
    <submittedName>
        <fullName evidence="2">CHAT domain-containing protein</fullName>
    </submittedName>
</protein>
<dbReference type="PANTHER" id="PTHR19959">
    <property type="entry name" value="KINESIN LIGHT CHAIN"/>
    <property type="match status" value="1"/>
</dbReference>
<evidence type="ECO:0000313" key="3">
    <source>
        <dbReference type="Proteomes" id="UP000717696"/>
    </source>
</evidence>
<accession>A0A9P9E4N7</accession>
<dbReference type="Proteomes" id="UP000717696">
    <property type="component" value="Unassembled WGS sequence"/>
</dbReference>
<dbReference type="SUPFAM" id="SSF48452">
    <property type="entry name" value="TPR-like"/>
    <property type="match status" value="1"/>
</dbReference>
<dbReference type="InterPro" id="IPR011990">
    <property type="entry name" value="TPR-like_helical_dom_sf"/>
</dbReference>